<keyword evidence="2" id="KW-1185">Reference proteome</keyword>
<dbReference type="Proteomes" id="UP001056460">
    <property type="component" value="Segment"/>
</dbReference>
<reference evidence="1" key="1">
    <citation type="journal article" date="2022" name="Viruses">
        <title>Isolation of novel Xanthomonas phages for the plant pathogens X. translucens and X. campestris.</title>
        <authorList>
            <person name="Erdrich S.H."/>
            <person name="Sharma V."/>
            <person name="Schurr U."/>
            <person name="Arsova B."/>
            <person name="Frunzke J."/>
        </authorList>
    </citation>
    <scope>NUCLEOTIDE SEQUENCE</scope>
</reference>
<organism evidence="1 2">
    <name type="scientific">Xanthomonas phage Mallos</name>
    <dbReference type="NCBI Taxonomy" id="2939131"/>
    <lineage>
        <taxon>Viruses</taxon>
        <taxon>Duplodnaviria</taxon>
        <taxon>Heunggongvirae</taxon>
        <taxon>Uroviricota</taxon>
        <taxon>Caudoviricetes</taxon>
        <taxon>Mesyanzhinovviridae</taxon>
        <taxon>Bradleyvirinae</taxon>
        <taxon>Mallosvirus</taxon>
        <taxon>Mallosvirus mallos</taxon>
    </lineage>
</organism>
<name>A0A9E7E1J4_9CAUD</name>
<accession>A0A9E7E1J4</accession>
<dbReference type="EMBL" id="ON189047">
    <property type="protein sequence ID" value="URA07189.1"/>
    <property type="molecule type" value="Genomic_DNA"/>
</dbReference>
<proteinExistence type="predicted"/>
<gene>
    <name evidence="1" type="ORF">Mallos_BL60081</name>
</gene>
<sequence>MPAPTVFVVEDKLAHEVRDKFAKGEPVLTFQSYQDGSGRRSDTTVKAEALDAVTVEYATLKIASIIPHA</sequence>
<protein>
    <submittedName>
        <fullName evidence="1">Uncharacterized protein</fullName>
    </submittedName>
</protein>
<evidence type="ECO:0000313" key="1">
    <source>
        <dbReference type="EMBL" id="URA07189.1"/>
    </source>
</evidence>
<evidence type="ECO:0000313" key="2">
    <source>
        <dbReference type="Proteomes" id="UP001056460"/>
    </source>
</evidence>